<dbReference type="OrthoDB" id="3275at2759"/>
<dbReference type="InterPro" id="IPR030960">
    <property type="entry name" value="DHQS/DOIS_N"/>
</dbReference>
<dbReference type="GO" id="GO:0009073">
    <property type="term" value="P:aromatic amino acid family biosynthetic process"/>
    <property type="evidence" value="ECO:0007669"/>
    <property type="project" value="UniProtKB-KW"/>
</dbReference>
<keyword evidence="1" id="KW-0028">Amino-acid biosynthesis</keyword>
<name>A0A9N8HUR6_9STRA</name>
<comment type="caution">
    <text evidence="7">The sequence shown here is derived from an EMBL/GenBank/DDBJ whole genome shotgun (WGS) entry which is preliminary data.</text>
</comment>
<dbReference type="GO" id="GO:0003856">
    <property type="term" value="F:3-dehydroquinate synthase activity"/>
    <property type="evidence" value="ECO:0007669"/>
    <property type="project" value="InterPro"/>
</dbReference>
<dbReference type="AlphaFoldDB" id="A0A9N8HUR6"/>
<dbReference type="Pfam" id="PF26558">
    <property type="entry name" value="DHQS_2nd"/>
    <property type="match status" value="1"/>
</dbReference>
<feature type="domain" description="3-dehydroquinate synthase C-terminal" evidence="6">
    <location>
        <begin position="288"/>
        <end position="442"/>
    </location>
</feature>
<gene>
    <name evidence="7" type="ORF">SEMRO_1863_G302280.1</name>
</gene>
<feature type="chain" id="PRO_5040203622" evidence="4">
    <location>
        <begin position="24"/>
        <end position="483"/>
    </location>
</feature>
<dbReference type="GO" id="GO:0008652">
    <property type="term" value="P:amino acid biosynthetic process"/>
    <property type="evidence" value="ECO:0007669"/>
    <property type="project" value="UniProtKB-KW"/>
</dbReference>
<keyword evidence="8" id="KW-1185">Reference proteome</keyword>
<proteinExistence type="predicted"/>
<feature type="region of interest" description="Disordered" evidence="3">
    <location>
        <begin position="244"/>
        <end position="269"/>
    </location>
</feature>
<feature type="compositionally biased region" description="Low complexity" evidence="3">
    <location>
        <begin position="250"/>
        <end position="263"/>
    </location>
</feature>
<dbReference type="EMBL" id="CAICTM010001861">
    <property type="protein sequence ID" value="CAB9526646.1"/>
    <property type="molecule type" value="Genomic_DNA"/>
</dbReference>
<dbReference type="Proteomes" id="UP001153069">
    <property type="component" value="Unassembled WGS sequence"/>
</dbReference>
<dbReference type="Pfam" id="PF01959">
    <property type="entry name" value="DHQS"/>
    <property type="match status" value="1"/>
</dbReference>
<feature type="domain" description="3-dehydroquinate synthase N-terminal" evidence="5">
    <location>
        <begin position="69"/>
        <end position="231"/>
    </location>
</feature>
<sequence>MSRWIQLLIPSLLALLVADTAAALSPNIGTVTALFHHRSQLDATISSNTGGDPSKGDVSVSGSGNAMQIWCDWRRSSLDDSDVHRSYMDQCDALIVDKDDINNNDHNNHHPAIVYYVDKTDDPYSDRLISNNSLVGIMVNITTEQGQQKALQAIGSVDWILAYTGTESIIKNESNDSNDHNWRMIPAENLIGAAAQTSTKIAFCVDRTSDVVGLSQALQLGVDALCLNSKTAVSTELWEAVHQAQKQRRQQQQQQSASTTSSKKTADTEPSIVPGVCWRMPLQKSNSVIADRVCVDLVRNLTPTEGSWIGSSSKMMALVLSEAATSSFVPSRPFRVNAGPVHSYIAMANDDNGSSATSTKYLCELQAGDHVLVYDCATGQERAVAVGRLKIEVRPCVLVGLLLEQLQQEEEKPGQIFLQQAETVRLGQEGGGHVRVTDLEVASTSNRNDVTMVEKDRQRPVLLRVTSTGTHVGGRYTGQVDEK</sequence>
<evidence type="ECO:0000256" key="4">
    <source>
        <dbReference type="SAM" id="SignalP"/>
    </source>
</evidence>
<dbReference type="InterPro" id="IPR002812">
    <property type="entry name" value="DHQS"/>
</dbReference>
<dbReference type="GO" id="GO:0016491">
    <property type="term" value="F:oxidoreductase activity"/>
    <property type="evidence" value="ECO:0007669"/>
    <property type="project" value="InterPro"/>
</dbReference>
<evidence type="ECO:0000256" key="1">
    <source>
        <dbReference type="ARBA" id="ARBA00022605"/>
    </source>
</evidence>
<accession>A0A9N8HUR6</accession>
<reference evidence="7" key="1">
    <citation type="submission" date="2020-06" db="EMBL/GenBank/DDBJ databases">
        <authorList>
            <consortium name="Plant Systems Biology data submission"/>
        </authorList>
    </citation>
    <scope>NUCLEOTIDE SEQUENCE</scope>
    <source>
        <strain evidence="7">D6</strain>
    </source>
</reference>
<dbReference type="PANTHER" id="PTHR33563:SF1">
    <property type="entry name" value="3-DEHYDROQUINATE SYNTHASE"/>
    <property type="match status" value="1"/>
</dbReference>
<evidence type="ECO:0000259" key="5">
    <source>
        <dbReference type="Pfam" id="PF01959"/>
    </source>
</evidence>
<dbReference type="InterPro" id="IPR056179">
    <property type="entry name" value="DHQS_C"/>
</dbReference>
<feature type="signal peptide" evidence="4">
    <location>
        <begin position="1"/>
        <end position="23"/>
    </location>
</feature>
<evidence type="ECO:0000259" key="6">
    <source>
        <dbReference type="Pfam" id="PF26558"/>
    </source>
</evidence>
<keyword evidence="2" id="KW-0057">Aromatic amino acid biosynthesis</keyword>
<evidence type="ECO:0000313" key="8">
    <source>
        <dbReference type="Proteomes" id="UP001153069"/>
    </source>
</evidence>
<organism evidence="7 8">
    <name type="scientific">Seminavis robusta</name>
    <dbReference type="NCBI Taxonomy" id="568900"/>
    <lineage>
        <taxon>Eukaryota</taxon>
        <taxon>Sar</taxon>
        <taxon>Stramenopiles</taxon>
        <taxon>Ochrophyta</taxon>
        <taxon>Bacillariophyta</taxon>
        <taxon>Bacillariophyceae</taxon>
        <taxon>Bacillariophycidae</taxon>
        <taxon>Naviculales</taxon>
        <taxon>Naviculaceae</taxon>
        <taxon>Seminavis</taxon>
    </lineage>
</organism>
<evidence type="ECO:0000256" key="2">
    <source>
        <dbReference type="ARBA" id="ARBA00023141"/>
    </source>
</evidence>
<keyword evidence="4" id="KW-0732">Signal</keyword>
<protein>
    <submittedName>
        <fullName evidence="7">3-dehydroquinate synthase</fullName>
    </submittedName>
</protein>
<dbReference type="PANTHER" id="PTHR33563">
    <property type="match status" value="1"/>
</dbReference>
<evidence type="ECO:0000256" key="3">
    <source>
        <dbReference type="SAM" id="MobiDB-lite"/>
    </source>
</evidence>
<evidence type="ECO:0000313" key="7">
    <source>
        <dbReference type="EMBL" id="CAB9526646.1"/>
    </source>
</evidence>